<comment type="caution">
    <text evidence="2">The sequence shown here is derived from an EMBL/GenBank/DDBJ whole genome shotgun (WGS) entry which is preliminary data.</text>
</comment>
<reference evidence="2 3" key="2">
    <citation type="submission" date="2008-10" db="EMBL/GenBank/DDBJ databases">
        <authorList>
            <person name="Fulton L."/>
            <person name="Clifton S."/>
            <person name="Fulton B."/>
            <person name="Xu J."/>
            <person name="Minx P."/>
            <person name="Pepin K.H."/>
            <person name="Johnson M."/>
            <person name="Bhonagiri V."/>
            <person name="Nash W.E."/>
            <person name="Mardis E.R."/>
            <person name="Wilson R.K."/>
        </authorList>
    </citation>
    <scope>NUCLEOTIDE SEQUENCE [LARGE SCALE GENOMIC DNA]</scope>
    <source>
        <strain evidence="2 3">ATCC 29098</strain>
    </source>
</reference>
<accession>B6WWP9</accession>
<dbReference type="HOGENOM" id="CLU_3182913_0_0_7"/>
<protein>
    <submittedName>
        <fullName evidence="2">Uncharacterized protein</fullName>
    </submittedName>
</protein>
<dbReference type="Proteomes" id="UP000003676">
    <property type="component" value="Unassembled WGS sequence"/>
</dbReference>
<proteinExistence type="predicted"/>
<gene>
    <name evidence="2" type="ORF">DESPIG_02518</name>
</gene>
<feature type="region of interest" description="Disordered" evidence="1">
    <location>
        <begin position="1"/>
        <end position="46"/>
    </location>
</feature>
<name>B6WWP9_9BACT</name>
<organism evidence="2 3">
    <name type="scientific">Desulfovibrio piger ATCC 29098</name>
    <dbReference type="NCBI Taxonomy" id="411464"/>
    <lineage>
        <taxon>Bacteria</taxon>
        <taxon>Pseudomonadati</taxon>
        <taxon>Thermodesulfobacteriota</taxon>
        <taxon>Desulfovibrionia</taxon>
        <taxon>Desulfovibrionales</taxon>
        <taxon>Desulfovibrionaceae</taxon>
        <taxon>Desulfovibrio</taxon>
    </lineage>
</organism>
<dbReference type="AlphaFoldDB" id="B6WWP9"/>
<sequence>MAPHHAPPRRGTTCPGSQSGKAEWPVPAASAPLSAREKGSLPGRQT</sequence>
<evidence type="ECO:0000313" key="3">
    <source>
        <dbReference type="Proteomes" id="UP000003676"/>
    </source>
</evidence>
<evidence type="ECO:0000313" key="2">
    <source>
        <dbReference type="EMBL" id="EEB32666.1"/>
    </source>
</evidence>
<reference evidence="2 3" key="1">
    <citation type="submission" date="2008-10" db="EMBL/GenBank/DDBJ databases">
        <title>Draft genome sequence of Desulvovibrio piger (ATCC 29098).</title>
        <authorList>
            <person name="Sudarsanam P."/>
            <person name="Ley R."/>
            <person name="Guruge J."/>
            <person name="Turnbaugh P.J."/>
            <person name="Mahowald M."/>
            <person name="Liep D."/>
            <person name="Gordon J."/>
        </authorList>
    </citation>
    <scope>NUCLEOTIDE SEQUENCE [LARGE SCALE GENOMIC DNA]</scope>
    <source>
        <strain evidence="2 3">ATCC 29098</strain>
    </source>
</reference>
<evidence type="ECO:0000256" key="1">
    <source>
        <dbReference type="SAM" id="MobiDB-lite"/>
    </source>
</evidence>
<dbReference type="EMBL" id="ABXU01000074">
    <property type="protein sequence ID" value="EEB32666.1"/>
    <property type="molecule type" value="Genomic_DNA"/>
</dbReference>